<dbReference type="AlphaFoldDB" id="A0A0N5BBE6"/>
<evidence type="ECO:0000313" key="6">
    <source>
        <dbReference type="Proteomes" id="UP000046392"/>
    </source>
</evidence>
<dbReference type="Pfam" id="PF00135">
    <property type="entry name" value="COesterase"/>
    <property type="match status" value="1"/>
</dbReference>
<evidence type="ECO:0000313" key="7">
    <source>
        <dbReference type="WBParaSite" id="SPAL_0000335400.1"/>
    </source>
</evidence>
<keyword evidence="6" id="KW-1185">Reference proteome</keyword>
<name>A0A0N5BBE6_STREA</name>
<dbReference type="InterPro" id="IPR000997">
    <property type="entry name" value="Cholinesterase"/>
</dbReference>
<dbReference type="PRINTS" id="PR00878">
    <property type="entry name" value="CHOLNESTRASE"/>
</dbReference>
<keyword evidence="3" id="KW-0378">Hydrolase</keyword>
<evidence type="ECO:0000256" key="3">
    <source>
        <dbReference type="ARBA" id="ARBA00022801"/>
    </source>
</evidence>
<dbReference type="Proteomes" id="UP000046392">
    <property type="component" value="Unplaced"/>
</dbReference>
<dbReference type="GO" id="GO:0005886">
    <property type="term" value="C:plasma membrane"/>
    <property type="evidence" value="ECO:0007669"/>
    <property type="project" value="TreeGrafter"/>
</dbReference>
<dbReference type="PANTHER" id="PTHR43918:SF15">
    <property type="entry name" value="CARBOXYLIC ESTER HYDROLASE"/>
    <property type="match status" value="1"/>
</dbReference>
<dbReference type="SUPFAM" id="SSF53474">
    <property type="entry name" value="alpha/beta-Hydrolases"/>
    <property type="match status" value="1"/>
</dbReference>
<proteinExistence type="inferred from homology"/>
<dbReference type="WBParaSite" id="SPAL_0000335400.1">
    <property type="protein sequence ID" value="SPAL_0000335400.1"/>
    <property type="gene ID" value="SPAL_0000335400"/>
</dbReference>
<evidence type="ECO:0000256" key="4">
    <source>
        <dbReference type="ARBA" id="ARBA00023157"/>
    </source>
</evidence>
<reference evidence="7" key="1">
    <citation type="submission" date="2017-02" db="UniProtKB">
        <authorList>
            <consortium name="WormBaseParasite"/>
        </authorList>
    </citation>
    <scope>IDENTIFICATION</scope>
</reference>
<accession>A0A0N5BBE6</accession>
<evidence type="ECO:0000256" key="2">
    <source>
        <dbReference type="ARBA" id="ARBA00022487"/>
    </source>
</evidence>
<comment type="similarity">
    <text evidence="1">Belongs to the type-B carboxylesterase/lipase family.</text>
</comment>
<dbReference type="Gene3D" id="3.40.50.1820">
    <property type="entry name" value="alpha/beta hydrolase"/>
    <property type="match status" value="1"/>
</dbReference>
<dbReference type="GO" id="GO:0003990">
    <property type="term" value="F:acetylcholinesterase activity"/>
    <property type="evidence" value="ECO:0007669"/>
    <property type="project" value="TreeGrafter"/>
</dbReference>
<dbReference type="GO" id="GO:0019695">
    <property type="term" value="P:choline metabolic process"/>
    <property type="evidence" value="ECO:0007669"/>
    <property type="project" value="TreeGrafter"/>
</dbReference>
<dbReference type="InterPro" id="IPR002018">
    <property type="entry name" value="CarbesteraseB"/>
</dbReference>
<keyword evidence="4" id="KW-1015">Disulfide bond</keyword>
<dbReference type="STRING" id="174720.A0A0N5BBE6"/>
<organism evidence="6 7">
    <name type="scientific">Strongyloides papillosus</name>
    <name type="common">Intestinal threadworm</name>
    <dbReference type="NCBI Taxonomy" id="174720"/>
    <lineage>
        <taxon>Eukaryota</taxon>
        <taxon>Metazoa</taxon>
        <taxon>Ecdysozoa</taxon>
        <taxon>Nematoda</taxon>
        <taxon>Chromadorea</taxon>
        <taxon>Rhabditida</taxon>
        <taxon>Tylenchina</taxon>
        <taxon>Panagrolaimomorpha</taxon>
        <taxon>Strongyloidoidea</taxon>
        <taxon>Strongyloididae</taxon>
        <taxon>Strongyloides</taxon>
    </lineage>
</organism>
<evidence type="ECO:0000259" key="5">
    <source>
        <dbReference type="Pfam" id="PF00135"/>
    </source>
</evidence>
<sequence>MSLFYVSFCNGDSTPTVTPTTTTTPPLPGAIKVRGGYILGHNLTFPEGNVTEYLGIPFAQPPYGYHRFLPPKELLEKQWEGTRECKILAKSCMQQFLNYSFEGHNYTHPRKDINEDCLQLNIWVPVEKNENKTSVVFIFGDSFLYGSPSLDLNNGSVLALKSGAIIINLNYRLSIFGFAYLGADSMVKGNMGLLDQQMGLKWINENIDKFGGDNKSITIYGSGADATSVTAHLFSNNSNGLFNRAIVASGAITNIWQTNTKEIAYYFTITVAQILNCTIGARTSKEKEIINITLKYMGKDENKVDEDTKTLLCLQNKTTDQIVSIVYEPKIYTFLPMDNDTVFFNGSLWEKYENKTINKDVDIIFGRTQDELTYLMPFMLQHMNCTFNSTLQQEKISSGKKDDEKNKCSLNETDFEGVADMIAENVMDFNPLNTNGFKKGLIKIYNQTNITKQLSPRAKVARLMTDFFIHCGLAEFAEYYYNATNGSRNVYFYEYRKRSVINPWPKWMDPMHAWELEPIFGYPIRHPELYNKETKEAKKKKQKRKKVEKTKTVENNVKEVNLTFEQLFSNISMKRVGNFSVSGVPGKFWRRYNDTYKIGLVIDGNLSEVKYIKPKLARCVKLLKLIKKFEDSQRQMEIEYEEFELEEDDDNYDDYPDEEDDYQVIYADD</sequence>
<protein>
    <submittedName>
        <fullName evidence="7">Acetylcholinesterase</fullName>
    </submittedName>
</protein>
<dbReference type="GO" id="GO:0006581">
    <property type="term" value="P:acetylcholine catabolic process"/>
    <property type="evidence" value="ECO:0007669"/>
    <property type="project" value="TreeGrafter"/>
</dbReference>
<dbReference type="InterPro" id="IPR029058">
    <property type="entry name" value="AB_hydrolase_fold"/>
</dbReference>
<feature type="domain" description="Carboxylesterase type B" evidence="5">
    <location>
        <begin position="31"/>
        <end position="536"/>
    </location>
</feature>
<dbReference type="GO" id="GO:0005615">
    <property type="term" value="C:extracellular space"/>
    <property type="evidence" value="ECO:0007669"/>
    <property type="project" value="TreeGrafter"/>
</dbReference>
<evidence type="ECO:0000256" key="1">
    <source>
        <dbReference type="ARBA" id="ARBA00005964"/>
    </source>
</evidence>
<dbReference type="PANTHER" id="PTHR43918">
    <property type="entry name" value="ACETYLCHOLINESTERASE"/>
    <property type="match status" value="1"/>
</dbReference>
<dbReference type="ESTHER" id="strea-a0a0n5bbe6">
    <property type="family name" value="Cholinesterase-like"/>
</dbReference>
<dbReference type="InterPro" id="IPR050654">
    <property type="entry name" value="AChE-related_enzymes"/>
</dbReference>
<keyword evidence="2" id="KW-0719">Serine esterase</keyword>